<sequence length="61" mass="6649">MPRSAIVETGKSYPDPGLTSKREDLEGSQAPGSPAHPLCHILTVIEAIAWKPFEWVSCPVF</sequence>
<dbReference type="VEuPathDB" id="FungiDB:ASPCADRAFT_204915"/>
<keyword evidence="3" id="KW-1185">Reference proteome</keyword>
<dbReference type="AlphaFoldDB" id="A0A1R3RXR6"/>
<name>A0A1R3RXR6_ASPC5</name>
<organism evidence="2 3">
    <name type="scientific">Aspergillus carbonarius (strain ITEM 5010)</name>
    <dbReference type="NCBI Taxonomy" id="602072"/>
    <lineage>
        <taxon>Eukaryota</taxon>
        <taxon>Fungi</taxon>
        <taxon>Dikarya</taxon>
        <taxon>Ascomycota</taxon>
        <taxon>Pezizomycotina</taxon>
        <taxon>Eurotiomycetes</taxon>
        <taxon>Eurotiomycetidae</taxon>
        <taxon>Eurotiales</taxon>
        <taxon>Aspergillaceae</taxon>
        <taxon>Aspergillus</taxon>
        <taxon>Aspergillus subgen. Circumdati</taxon>
    </lineage>
</organism>
<evidence type="ECO:0000313" key="2">
    <source>
        <dbReference type="EMBL" id="OOF99283.1"/>
    </source>
</evidence>
<protein>
    <submittedName>
        <fullName evidence="2">Uncharacterized protein</fullName>
    </submittedName>
</protein>
<reference evidence="3" key="1">
    <citation type="journal article" date="2017" name="Genome Biol.">
        <title>Comparative genomics reveals high biological diversity and specific adaptations in the industrially and medically important fungal genus Aspergillus.</title>
        <authorList>
            <person name="de Vries R.P."/>
            <person name="Riley R."/>
            <person name="Wiebenga A."/>
            <person name="Aguilar-Osorio G."/>
            <person name="Amillis S."/>
            <person name="Uchima C.A."/>
            <person name="Anderluh G."/>
            <person name="Asadollahi M."/>
            <person name="Askin M."/>
            <person name="Barry K."/>
            <person name="Battaglia E."/>
            <person name="Bayram O."/>
            <person name="Benocci T."/>
            <person name="Braus-Stromeyer S.A."/>
            <person name="Caldana C."/>
            <person name="Canovas D."/>
            <person name="Cerqueira G.C."/>
            <person name="Chen F."/>
            <person name="Chen W."/>
            <person name="Choi C."/>
            <person name="Clum A."/>
            <person name="Dos Santos R.A."/>
            <person name="Damasio A.R."/>
            <person name="Diallinas G."/>
            <person name="Emri T."/>
            <person name="Fekete E."/>
            <person name="Flipphi M."/>
            <person name="Freyberg S."/>
            <person name="Gallo A."/>
            <person name="Gournas C."/>
            <person name="Habgood R."/>
            <person name="Hainaut M."/>
            <person name="Harispe M.L."/>
            <person name="Henrissat B."/>
            <person name="Hilden K.S."/>
            <person name="Hope R."/>
            <person name="Hossain A."/>
            <person name="Karabika E."/>
            <person name="Karaffa L."/>
            <person name="Karanyi Z."/>
            <person name="Krasevec N."/>
            <person name="Kuo A."/>
            <person name="Kusch H."/>
            <person name="LaButti K."/>
            <person name="Lagendijk E.L."/>
            <person name="Lapidus A."/>
            <person name="Levasseur A."/>
            <person name="Lindquist E."/>
            <person name="Lipzen A."/>
            <person name="Logrieco A.F."/>
            <person name="MacCabe A."/>
            <person name="Maekelae M.R."/>
            <person name="Malavazi I."/>
            <person name="Melin P."/>
            <person name="Meyer V."/>
            <person name="Mielnichuk N."/>
            <person name="Miskei M."/>
            <person name="Molnar A.P."/>
            <person name="Mule G."/>
            <person name="Ngan C.Y."/>
            <person name="Orejas M."/>
            <person name="Orosz E."/>
            <person name="Ouedraogo J.P."/>
            <person name="Overkamp K.M."/>
            <person name="Park H.-S."/>
            <person name="Perrone G."/>
            <person name="Piumi F."/>
            <person name="Punt P.J."/>
            <person name="Ram A.F."/>
            <person name="Ramon A."/>
            <person name="Rauscher S."/>
            <person name="Record E."/>
            <person name="Riano-Pachon D.M."/>
            <person name="Robert V."/>
            <person name="Roehrig J."/>
            <person name="Ruller R."/>
            <person name="Salamov A."/>
            <person name="Salih N.S."/>
            <person name="Samson R.A."/>
            <person name="Sandor E."/>
            <person name="Sanguinetti M."/>
            <person name="Schuetze T."/>
            <person name="Sepcic K."/>
            <person name="Shelest E."/>
            <person name="Sherlock G."/>
            <person name="Sophianopoulou V."/>
            <person name="Squina F.M."/>
            <person name="Sun H."/>
            <person name="Susca A."/>
            <person name="Todd R.B."/>
            <person name="Tsang A."/>
            <person name="Unkles S.E."/>
            <person name="van de Wiele N."/>
            <person name="van Rossen-Uffink D."/>
            <person name="Oliveira J.V."/>
            <person name="Vesth T.C."/>
            <person name="Visser J."/>
            <person name="Yu J.-H."/>
            <person name="Zhou M."/>
            <person name="Andersen M.R."/>
            <person name="Archer D.B."/>
            <person name="Baker S.E."/>
            <person name="Benoit I."/>
            <person name="Brakhage A.A."/>
            <person name="Braus G.H."/>
            <person name="Fischer R."/>
            <person name="Frisvad J.C."/>
            <person name="Goldman G.H."/>
            <person name="Houbraken J."/>
            <person name="Oakley B."/>
            <person name="Pocsi I."/>
            <person name="Scazzocchio C."/>
            <person name="Seiboth B."/>
            <person name="vanKuyk P.A."/>
            <person name="Wortman J."/>
            <person name="Dyer P.S."/>
            <person name="Grigoriev I.V."/>
        </authorList>
    </citation>
    <scope>NUCLEOTIDE SEQUENCE [LARGE SCALE GENOMIC DNA]</scope>
    <source>
        <strain evidence="3">ITEM 5010</strain>
    </source>
</reference>
<evidence type="ECO:0000313" key="3">
    <source>
        <dbReference type="Proteomes" id="UP000188318"/>
    </source>
</evidence>
<feature type="region of interest" description="Disordered" evidence="1">
    <location>
        <begin position="1"/>
        <end position="35"/>
    </location>
</feature>
<evidence type="ECO:0000256" key="1">
    <source>
        <dbReference type="SAM" id="MobiDB-lite"/>
    </source>
</evidence>
<dbReference type="Proteomes" id="UP000188318">
    <property type="component" value="Unassembled WGS sequence"/>
</dbReference>
<dbReference type="EMBL" id="KV907495">
    <property type="protein sequence ID" value="OOF99283.1"/>
    <property type="molecule type" value="Genomic_DNA"/>
</dbReference>
<accession>A0A1R3RXR6</accession>
<proteinExistence type="predicted"/>
<gene>
    <name evidence="2" type="ORF">ASPCADRAFT_204915</name>
</gene>